<feature type="transmembrane region" description="Helical" evidence="6">
    <location>
        <begin position="20"/>
        <end position="43"/>
    </location>
</feature>
<dbReference type="PANTHER" id="PTHR37451:SF4">
    <property type="entry name" value="MARVEL DOMAIN-CONTAINING PROTEIN"/>
    <property type="match status" value="1"/>
</dbReference>
<dbReference type="OrthoDB" id="5325022at2759"/>
<feature type="transmembrane region" description="Helical" evidence="6">
    <location>
        <begin position="78"/>
        <end position="108"/>
    </location>
</feature>
<feature type="transmembrane region" description="Helical" evidence="6">
    <location>
        <begin position="49"/>
        <end position="66"/>
    </location>
</feature>
<comment type="caution">
    <text evidence="8">The sequence shown here is derived from an EMBL/GenBank/DDBJ whole genome shotgun (WGS) entry which is preliminary data.</text>
</comment>
<organism evidence="8 9">
    <name type="scientific">Rhizodiscina lignyota</name>
    <dbReference type="NCBI Taxonomy" id="1504668"/>
    <lineage>
        <taxon>Eukaryota</taxon>
        <taxon>Fungi</taxon>
        <taxon>Dikarya</taxon>
        <taxon>Ascomycota</taxon>
        <taxon>Pezizomycotina</taxon>
        <taxon>Dothideomycetes</taxon>
        <taxon>Pleosporomycetidae</taxon>
        <taxon>Aulographales</taxon>
        <taxon>Rhizodiscinaceae</taxon>
        <taxon>Rhizodiscina</taxon>
    </lineage>
</organism>
<comment type="subcellular location">
    <subcellularLocation>
        <location evidence="1">Membrane</location>
        <topology evidence="1">Multi-pass membrane protein</topology>
    </subcellularLocation>
</comment>
<evidence type="ECO:0000256" key="1">
    <source>
        <dbReference type="ARBA" id="ARBA00004141"/>
    </source>
</evidence>
<keyword evidence="3 6" id="KW-1133">Transmembrane helix</keyword>
<keyword evidence="4 6" id="KW-0472">Membrane</keyword>
<feature type="compositionally biased region" description="Low complexity" evidence="5">
    <location>
        <begin position="201"/>
        <end position="216"/>
    </location>
</feature>
<dbReference type="InterPro" id="IPR008253">
    <property type="entry name" value="Marvel"/>
</dbReference>
<evidence type="ECO:0000256" key="3">
    <source>
        <dbReference type="ARBA" id="ARBA00022989"/>
    </source>
</evidence>
<dbReference type="Proteomes" id="UP000799772">
    <property type="component" value="Unassembled WGS sequence"/>
</dbReference>
<proteinExistence type="predicted"/>
<dbReference type="EMBL" id="ML978137">
    <property type="protein sequence ID" value="KAF2093585.1"/>
    <property type="molecule type" value="Genomic_DNA"/>
</dbReference>
<evidence type="ECO:0000256" key="6">
    <source>
        <dbReference type="SAM" id="Phobius"/>
    </source>
</evidence>
<evidence type="ECO:0000256" key="5">
    <source>
        <dbReference type="SAM" id="MobiDB-lite"/>
    </source>
</evidence>
<feature type="domain" description="MARVEL" evidence="7">
    <location>
        <begin position="16"/>
        <end position="148"/>
    </location>
</feature>
<reference evidence="8" key="1">
    <citation type="journal article" date="2020" name="Stud. Mycol.">
        <title>101 Dothideomycetes genomes: a test case for predicting lifestyles and emergence of pathogens.</title>
        <authorList>
            <person name="Haridas S."/>
            <person name="Albert R."/>
            <person name="Binder M."/>
            <person name="Bloem J."/>
            <person name="Labutti K."/>
            <person name="Salamov A."/>
            <person name="Andreopoulos B."/>
            <person name="Baker S."/>
            <person name="Barry K."/>
            <person name="Bills G."/>
            <person name="Bluhm B."/>
            <person name="Cannon C."/>
            <person name="Castanera R."/>
            <person name="Culley D."/>
            <person name="Daum C."/>
            <person name="Ezra D."/>
            <person name="Gonzalez J."/>
            <person name="Henrissat B."/>
            <person name="Kuo A."/>
            <person name="Liang C."/>
            <person name="Lipzen A."/>
            <person name="Lutzoni F."/>
            <person name="Magnuson J."/>
            <person name="Mondo S."/>
            <person name="Nolan M."/>
            <person name="Ohm R."/>
            <person name="Pangilinan J."/>
            <person name="Park H.-J."/>
            <person name="Ramirez L."/>
            <person name="Alfaro M."/>
            <person name="Sun H."/>
            <person name="Tritt A."/>
            <person name="Yoshinaga Y."/>
            <person name="Zwiers L.-H."/>
            <person name="Turgeon B."/>
            <person name="Goodwin S."/>
            <person name="Spatafora J."/>
            <person name="Crous P."/>
            <person name="Grigoriev I."/>
        </authorList>
    </citation>
    <scope>NUCLEOTIDE SEQUENCE</scope>
    <source>
        <strain evidence="8">CBS 133067</strain>
    </source>
</reference>
<name>A0A9P4I6F7_9PEZI</name>
<gene>
    <name evidence="8" type="ORF">NA57DRAFT_81087</name>
</gene>
<accession>A0A9P4I6F7</accession>
<feature type="region of interest" description="Disordered" evidence="5">
    <location>
        <begin position="175"/>
        <end position="216"/>
    </location>
</feature>
<evidence type="ECO:0000259" key="7">
    <source>
        <dbReference type="Pfam" id="PF01284"/>
    </source>
</evidence>
<evidence type="ECO:0000256" key="2">
    <source>
        <dbReference type="ARBA" id="ARBA00022692"/>
    </source>
</evidence>
<dbReference type="PANTHER" id="PTHR37451">
    <property type="entry name" value="MARVEL DOMAIN"/>
    <property type="match status" value="1"/>
</dbReference>
<keyword evidence="9" id="KW-1185">Reference proteome</keyword>
<evidence type="ECO:0000313" key="9">
    <source>
        <dbReference type="Proteomes" id="UP000799772"/>
    </source>
</evidence>
<dbReference type="Pfam" id="PF01284">
    <property type="entry name" value="MARVEL"/>
    <property type="match status" value="1"/>
</dbReference>
<protein>
    <recommendedName>
        <fullName evidence="7">MARVEL domain-containing protein</fullName>
    </recommendedName>
</protein>
<evidence type="ECO:0000256" key="4">
    <source>
        <dbReference type="ARBA" id="ARBA00023136"/>
    </source>
</evidence>
<dbReference type="AlphaFoldDB" id="A0A9P4I6F7"/>
<feature type="transmembrane region" description="Helical" evidence="6">
    <location>
        <begin position="128"/>
        <end position="153"/>
    </location>
</feature>
<keyword evidence="2 6" id="KW-0812">Transmembrane</keyword>
<evidence type="ECO:0000313" key="8">
    <source>
        <dbReference type="EMBL" id="KAF2093585.1"/>
    </source>
</evidence>
<dbReference type="PROSITE" id="PS51257">
    <property type="entry name" value="PROKAR_LIPOPROTEIN"/>
    <property type="match status" value="1"/>
</dbReference>
<sequence>MSGERDHIVQVPPFFFFLRIAQAVLTLVVFILACYGLSFSTWVFGGNGYALFVSLASFVILGYYLLTTLKFPSAYNRWAVLVLECFAVIWWLACWADLAAWAAAYSTWFVFDDFDNSFENRAKSYRDAMAAGAGIGALNWVLWVVTLVTYGIFLHRHRNSGAPDRYGQAWTSGSGPMGGKDSGLEGGQQQQYPMYAGPGTQQQDYAQQGYQNTSLH</sequence>
<feature type="compositionally biased region" description="Gly residues" evidence="5">
    <location>
        <begin position="175"/>
        <end position="186"/>
    </location>
</feature>
<dbReference type="GO" id="GO:0016020">
    <property type="term" value="C:membrane"/>
    <property type="evidence" value="ECO:0007669"/>
    <property type="project" value="UniProtKB-SubCell"/>
</dbReference>